<evidence type="ECO:0000256" key="5">
    <source>
        <dbReference type="RuleBase" id="RU004508"/>
    </source>
</evidence>
<comment type="similarity">
    <text evidence="5">Belongs to the DegT/DnrJ/EryC1 family.</text>
</comment>
<reference evidence="6 7" key="1">
    <citation type="submission" date="2014-07" db="EMBL/GenBank/DDBJ databases">
        <title>Whole Genome Sequence of the Amycolatopsis methanolica 239.</title>
        <authorList>
            <person name="Tang B."/>
        </authorList>
    </citation>
    <scope>NUCLEOTIDE SEQUENCE [LARGE SCALE GENOMIC DNA]</scope>
    <source>
        <strain evidence="6 7">239</strain>
    </source>
</reference>
<keyword evidence="4 5" id="KW-0663">Pyridoxal phosphate</keyword>
<dbReference type="HOGENOM" id="CLU_033332_7_2_11"/>
<comment type="cofactor">
    <cofactor evidence="1">
        <name>pyridoxal 5'-phosphate</name>
        <dbReference type="ChEBI" id="CHEBI:597326"/>
    </cofactor>
</comment>
<dbReference type="InterPro" id="IPR000653">
    <property type="entry name" value="DegT/StrS_aminotransferase"/>
</dbReference>
<dbReference type="Gene3D" id="3.90.1150.10">
    <property type="entry name" value="Aspartate Aminotransferase, domain 1"/>
    <property type="match status" value="1"/>
</dbReference>
<dbReference type="AlphaFoldDB" id="A0A076N066"/>
<dbReference type="PATRIC" id="fig|1068978.7.peg.6599"/>
<dbReference type="CDD" id="cd00616">
    <property type="entry name" value="AHBA_syn"/>
    <property type="match status" value="1"/>
</dbReference>
<dbReference type="EMBL" id="CP009110">
    <property type="protein sequence ID" value="AIJ26233.1"/>
    <property type="molecule type" value="Genomic_DNA"/>
</dbReference>
<evidence type="ECO:0000313" key="6">
    <source>
        <dbReference type="EMBL" id="AIJ26233.1"/>
    </source>
</evidence>
<feature type="active site" description="Proton acceptor" evidence="3">
    <location>
        <position position="202"/>
    </location>
</feature>
<gene>
    <name evidence="6" type="primary">rifK</name>
    <name evidence="6" type="ORF">AMETH_6141</name>
</gene>
<dbReference type="PANTHER" id="PTHR30244">
    <property type="entry name" value="TRANSAMINASE"/>
    <property type="match status" value="1"/>
</dbReference>
<protein>
    <submittedName>
        <fullName evidence="6">Glutamine--scyllo-inositol transaminase</fullName>
    </submittedName>
</protein>
<dbReference type="SUPFAM" id="SSF53383">
    <property type="entry name" value="PLP-dependent transferases"/>
    <property type="match status" value="1"/>
</dbReference>
<feature type="modified residue" description="N6-(pyridoxal phosphate)lysine" evidence="4">
    <location>
        <position position="202"/>
    </location>
</feature>
<dbReference type="InterPro" id="IPR015424">
    <property type="entry name" value="PyrdxlP-dep_Trfase"/>
</dbReference>
<proteinExistence type="inferred from homology"/>
<dbReference type="InterPro" id="IPR015421">
    <property type="entry name" value="PyrdxlP-dep_Trfase_major"/>
</dbReference>
<dbReference type="eggNOG" id="COG0399">
    <property type="taxonomic scope" value="Bacteria"/>
</dbReference>
<evidence type="ECO:0000256" key="3">
    <source>
        <dbReference type="PIRSR" id="PIRSR000390-1"/>
    </source>
</evidence>
<dbReference type="PANTHER" id="PTHR30244:SF34">
    <property type="entry name" value="DTDP-4-AMINO-4,6-DIDEOXYGALACTOSE TRANSAMINASE"/>
    <property type="match status" value="1"/>
</dbReference>
<name>A0A076N066_AMYME</name>
<dbReference type="RefSeq" id="WP_017985067.1">
    <property type="nucleotide sequence ID" value="NZ_AQUL01000001.1"/>
</dbReference>
<sequence length="422" mass="44310">MNQLAMHGGTPVRSTPFLSAMDPAGRTLGEAEAAALAEVIASGRLGATGGTQVPAFEREFADYYAVPHAVACTSGTAALHLAVGALDPAPGDEIITTPITDFGTVIPILAHNAVPVFADVDPRTGLLDPAAVAALVTERTKAIIAVHLAGAPAPIAELAEIARKHDLMLIEDCAQAYLTELPDGRLAGTAGHVGCFSLQQYKHITCGDGGMAITSDQELATRMRLFADKGWPRHTGERTHLSLGMNYRMTELQAAVARVQLGKLAGVVASRRENARRLADALTGLPGVHPPTGIDRHAVWLFPVVLDPAIAGGTNAEWAGALEAEGIPVSAGYLSRPVYGYPVLAERNLYGGSGFPLTSPPASRDRHYPDGLCPNAEELIRRTLLVVHWNEAYTESDVDDIAAAFRKVHAALTATVGTPSGV</sequence>
<dbReference type="Gene3D" id="3.40.640.10">
    <property type="entry name" value="Type I PLP-dependent aspartate aminotransferase-like (Major domain)"/>
    <property type="match status" value="1"/>
</dbReference>
<dbReference type="GO" id="GO:0030170">
    <property type="term" value="F:pyridoxal phosphate binding"/>
    <property type="evidence" value="ECO:0007669"/>
    <property type="project" value="TreeGrafter"/>
</dbReference>
<accession>A0A076N066</accession>
<evidence type="ECO:0000256" key="1">
    <source>
        <dbReference type="ARBA" id="ARBA00001933"/>
    </source>
</evidence>
<dbReference type="InterPro" id="IPR015422">
    <property type="entry name" value="PyrdxlP-dep_Trfase_small"/>
</dbReference>
<keyword evidence="7" id="KW-1185">Reference proteome</keyword>
<dbReference type="GO" id="GO:0008483">
    <property type="term" value="F:transaminase activity"/>
    <property type="evidence" value="ECO:0007669"/>
    <property type="project" value="TreeGrafter"/>
</dbReference>
<dbReference type="GO" id="GO:0017000">
    <property type="term" value="P:antibiotic biosynthetic process"/>
    <property type="evidence" value="ECO:0007669"/>
    <property type="project" value="UniProtKB-KW"/>
</dbReference>
<dbReference type="KEGG" id="amq:AMETH_6141"/>
<evidence type="ECO:0000256" key="4">
    <source>
        <dbReference type="PIRSR" id="PIRSR000390-2"/>
    </source>
</evidence>
<evidence type="ECO:0000256" key="2">
    <source>
        <dbReference type="ARBA" id="ARBA00023194"/>
    </source>
</evidence>
<dbReference type="STRING" id="1068978.AMETH_6141"/>
<dbReference type="Pfam" id="PF01041">
    <property type="entry name" value="DegT_DnrJ_EryC1"/>
    <property type="match status" value="1"/>
</dbReference>
<evidence type="ECO:0000313" key="7">
    <source>
        <dbReference type="Proteomes" id="UP000062973"/>
    </source>
</evidence>
<organism evidence="6 7">
    <name type="scientific">Amycolatopsis methanolica 239</name>
    <dbReference type="NCBI Taxonomy" id="1068978"/>
    <lineage>
        <taxon>Bacteria</taxon>
        <taxon>Bacillati</taxon>
        <taxon>Actinomycetota</taxon>
        <taxon>Actinomycetes</taxon>
        <taxon>Pseudonocardiales</taxon>
        <taxon>Pseudonocardiaceae</taxon>
        <taxon>Amycolatopsis</taxon>
        <taxon>Amycolatopsis methanolica group</taxon>
    </lineage>
</organism>
<keyword evidence="2" id="KW-0045">Antibiotic biosynthesis</keyword>
<dbReference type="GO" id="GO:0000271">
    <property type="term" value="P:polysaccharide biosynthetic process"/>
    <property type="evidence" value="ECO:0007669"/>
    <property type="project" value="TreeGrafter"/>
</dbReference>
<dbReference type="PIRSF" id="PIRSF000390">
    <property type="entry name" value="PLP_StrS"/>
    <property type="match status" value="1"/>
</dbReference>
<dbReference type="Proteomes" id="UP000062973">
    <property type="component" value="Chromosome"/>
</dbReference>